<dbReference type="PANTHER" id="PTHR35335">
    <property type="entry name" value="UPF0716 PROTEIN FXSA"/>
    <property type="match status" value="1"/>
</dbReference>
<feature type="region of interest" description="Disordered" evidence="1">
    <location>
        <begin position="94"/>
        <end position="130"/>
    </location>
</feature>
<dbReference type="InterPro" id="IPR007313">
    <property type="entry name" value="FxsA"/>
</dbReference>
<feature type="transmembrane region" description="Helical" evidence="2">
    <location>
        <begin position="6"/>
        <end position="34"/>
    </location>
</feature>
<dbReference type="NCBIfam" id="NF008528">
    <property type="entry name" value="PRK11463.1-2"/>
    <property type="match status" value="1"/>
</dbReference>
<dbReference type="EMBL" id="LAQT01000026">
    <property type="protein sequence ID" value="KPC50792.1"/>
    <property type="molecule type" value="Genomic_DNA"/>
</dbReference>
<dbReference type="Pfam" id="PF04186">
    <property type="entry name" value="FxsA"/>
    <property type="match status" value="1"/>
</dbReference>
<evidence type="ECO:0000313" key="3">
    <source>
        <dbReference type="EMBL" id="KPC50792.1"/>
    </source>
</evidence>
<organism evidence="3 4">
    <name type="scientific">Amantichitinum ursilacus</name>
    <dbReference type="NCBI Taxonomy" id="857265"/>
    <lineage>
        <taxon>Bacteria</taxon>
        <taxon>Pseudomonadati</taxon>
        <taxon>Pseudomonadota</taxon>
        <taxon>Betaproteobacteria</taxon>
        <taxon>Neisseriales</taxon>
        <taxon>Chitinibacteraceae</taxon>
        <taxon>Amantichitinum</taxon>
    </lineage>
</organism>
<name>A0A0N1JS44_9NEIS</name>
<keyword evidence="2" id="KW-0812">Transmembrane</keyword>
<evidence type="ECO:0000256" key="2">
    <source>
        <dbReference type="SAM" id="Phobius"/>
    </source>
</evidence>
<dbReference type="PANTHER" id="PTHR35335:SF1">
    <property type="entry name" value="UPF0716 PROTEIN FXSA"/>
    <property type="match status" value="1"/>
</dbReference>
<dbReference type="AlphaFoldDB" id="A0A0N1JS44"/>
<dbReference type="GO" id="GO:0016020">
    <property type="term" value="C:membrane"/>
    <property type="evidence" value="ECO:0007669"/>
    <property type="project" value="InterPro"/>
</dbReference>
<dbReference type="STRING" id="857265.WG78_15890"/>
<dbReference type="Proteomes" id="UP000037939">
    <property type="component" value="Unassembled WGS sequence"/>
</dbReference>
<sequence length="130" mass="13982">MLEIVVMIMVAHAFGVGVLLAWLVVAAIVGGLMLRHHKMAVAWSLFDDLRAGRVKTSSLFWVARYYISAVLLLLPGIIGDVVALIMLLPWPGGGRSNGGNGPGPRVPEGVIEGDYRRIDPKVGPDRQLGD</sequence>
<feature type="compositionally biased region" description="Basic and acidic residues" evidence="1">
    <location>
        <begin position="113"/>
        <end position="130"/>
    </location>
</feature>
<keyword evidence="2" id="KW-0472">Membrane</keyword>
<keyword evidence="2" id="KW-1133">Transmembrane helix</keyword>
<feature type="transmembrane region" description="Helical" evidence="2">
    <location>
        <begin position="65"/>
        <end position="88"/>
    </location>
</feature>
<reference evidence="3 4" key="1">
    <citation type="submission" date="2015-07" db="EMBL/GenBank/DDBJ databases">
        <title>Draft genome sequence of the Amantichitinum ursilacus IGB-41, a new chitin-degrading bacterium.</title>
        <authorList>
            <person name="Kirstahler P."/>
            <person name="Guenther M."/>
            <person name="Grumaz C."/>
            <person name="Rupp S."/>
            <person name="Zibek S."/>
            <person name="Sohn K."/>
        </authorList>
    </citation>
    <scope>NUCLEOTIDE SEQUENCE [LARGE SCALE GENOMIC DNA]</scope>
    <source>
        <strain evidence="3 4">IGB-41</strain>
    </source>
</reference>
<evidence type="ECO:0000313" key="4">
    <source>
        <dbReference type="Proteomes" id="UP000037939"/>
    </source>
</evidence>
<evidence type="ECO:0000256" key="1">
    <source>
        <dbReference type="SAM" id="MobiDB-lite"/>
    </source>
</evidence>
<protein>
    <submittedName>
        <fullName evidence="3">Phage T7 F exclusion suppressor FxsA</fullName>
    </submittedName>
</protein>
<accession>A0A0N1JS44</accession>
<comment type="caution">
    <text evidence="3">The sequence shown here is derived from an EMBL/GenBank/DDBJ whole genome shotgun (WGS) entry which is preliminary data.</text>
</comment>
<proteinExistence type="predicted"/>
<keyword evidence="4" id="KW-1185">Reference proteome</keyword>
<gene>
    <name evidence="3" type="ORF">WG78_15890</name>
</gene>